<feature type="signal peptide" evidence="1">
    <location>
        <begin position="1"/>
        <end position="25"/>
    </location>
</feature>
<accession>A0ABT5BXM4</accession>
<comment type="caution">
    <text evidence="2">The sequence shown here is derived from an EMBL/GenBank/DDBJ whole genome shotgun (WGS) entry which is preliminary data.</text>
</comment>
<keyword evidence="3" id="KW-1185">Reference proteome</keyword>
<evidence type="ECO:0000256" key="1">
    <source>
        <dbReference type="SAM" id="SignalP"/>
    </source>
</evidence>
<evidence type="ECO:0000313" key="2">
    <source>
        <dbReference type="EMBL" id="MDC0678920.1"/>
    </source>
</evidence>
<proteinExistence type="predicted"/>
<sequence>MRTLPKNRHATFGSILCVASLGVFAFGPGCSAASSDSAGAEQVGEADEHVTAAQCEYFDVNGKVTICHYTGSRA</sequence>
<evidence type="ECO:0000313" key="3">
    <source>
        <dbReference type="Proteomes" id="UP001217485"/>
    </source>
</evidence>
<dbReference type="Proteomes" id="UP001217485">
    <property type="component" value="Unassembled WGS sequence"/>
</dbReference>
<dbReference type="EMBL" id="JAQNDK010000001">
    <property type="protein sequence ID" value="MDC0678920.1"/>
    <property type="molecule type" value="Genomic_DNA"/>
</dbReference>
<keyword evidence="1" id="KW-0732">Signal</keyword>
<dbReference type="RefSeq" id="WP_272095778.1">
    <property type="nucleotide sequence ID" value="NZ_JAQNDK010000001.1"/>
</dbReference>
<gene>
    <name evidence="2" type="ORF">POL72_14335</name>
</gene>
<reference evidence="2 3" key="1">
    <citation type="submission" date="2023-01" db="EMBL/GenBank/DDBJ databases">
        <title>Minimal conservation of predation-associated metabolite biosynthetic gene clusters underscores biosynthetic potential of Myxococcota including descriptions for ten novel species: Archangium lansinium sp. nov., Myxococcus landrumus sp. nov., Nannocystis bai.</title>
        <authorList>
            <person name="Ahearne A."/>
            <person name="Stevens C."/>
            <person name="Dowd S."/>
        </authorList>
    </citation>
    <scope>NUCLEOTIDE SEQUENCE [LARGE SCALE GENOMIC DNA]</scope>
    <source>
        <strain evidence="2 3">WIWO2</strain>
    </source>
</reference>
<protein>
    <recommendedName>
        <fullName evidence="4">Secreted protein</fullName>
    </recommendedName>
</protein>
<organism evidence="2 3">
    <name type="scientific">Sorangium atrum</name>
    <dbReference type="NCBI Taxonomy" id="2995308"/>
    <lineage>
        <taxon>Bacteria</taxon>
        <taxon>Pseudomonadati</taxon>
        <taxon>Myxococcota</taxon>
        <taxon>Polyangia</taxon>
        <taxon>Polyangiales</taxon>
        <taxon>Polyangiaceae</taxon>
        <taxon>Sorangium</taxon>
    </lineage>
</organism>
<evidence type="ECO:0008006" key="4">
    <source>
        <dbReference type="Google" id="ProtNLM"/>
    </source>
</evidence>
<name>A0ABT5BXM4_9BACT</name>
<feature type="chain" id="PRO_5045721957" description="Secreted protein" evidence="1">
    <location>
        <begin position="26"/>
        <end position="74"/>
    </location>
</feature>